<accession>A0ABV5EYE6</accession>
<dbReference type="EMBL" id="JBHMEZ010000003">
    <property type="protein sequence ID" value="MFB9052217.1"/>
    <property type="molecule type" value="Genomic_DNA"/>
</dbReference>
<comment type="caution">
    <text evidence="1">The sequence shown here is derived from an EMBL/GenBank/DDBJ whole genome shotgun (WGS) entry which is preliminary data.</text>
</comment>
<protein>
    <submittedName>
        <fullName evidence="1">DUF3575 domain-containing protein</fullName>
    </submittedName>
</protein>
<proteinExistence type="predicted"/>
<reference evidence="1 2" key="1">
    <citation type="submission" date="2024-09" db="EMBL/GenBank/DDBJ databases">
        <authorList>
            <person name="Sun Q."/>
            <person name="Mori K."/>
        </authorList>
    </citation>
    <scope>NUCLEOTIDE SEQUENCE [LARGE SCALE GENOMIC DNA]</scope>
    <source>
        <strain evidence="1 2">CECT 8286</strain>
    </source>
</reference>
<dbReference type="Proteomes" id="UP001589605">
    <property type="component" value="Unassembled WGS sequence"/>
</dbReference>
<dbReference type="InterPro" id="IPR021958">
    <property type="entry name" value="DUF3575"/>
</dbReference>
<gene>
    <name evidence="1" type="ORF">ACFFVB_03925</name>
</gene>
<evidence type="ECO:0000313" key="1">
    <source>
        <dbReference type="EMBL" id="MFB9052217.1"/>
    </source>
</evidence>
<keyword evidence="2" id="KW-1185">Reference proteome</keyword>
<name>A0ABV5EYE6_9FLAO</name>
<dbReference type="Pfam" id="PF12099">
    <property type="entry name" value="DUF3575"/>
    <property type="match status" value="1"/>
</dbReference>
<sequence>MKHTYILLLLSFITTFSYGQRDKSNLKTDFKNEVSLEIPQLINGVYQLSYERYIWNNFTATLGLGYKGKEGLVKISGLNANKVKTDEIFYTGYQIIPEVRYYLSQTSNRMLTGFYLGAYFKYSMYKSEVDGSYKNSNNQLYDFEFDTSASVASAGLMVGYKLALSKHFTIDFMIAGPGSGTYKFKFKNHKDLPNEFYEDFNEALENYSILDFINSDFRLSEVNRRSQFSAFSFRYGIALGYTF</sequence>
<organism evidence="1 2">
    <name type="scientific">Formosa undariae</name>
    <dbReference type="NCBI Taxonomy" id="1325436"/>
    <lineage>
        <taxon>Bacteria</taxon>
        <taxon>Pseudomonadati</taxon>
        <taxon>Bacteroidota</taxon>
        <taxon>Flavobacteriia</taxon>
        <taxon>Flavobacteriales</taxon>
        <taxon>Flavobacteriaceae</taxon>
        <taxon>Formosa</taxon>
    </lineage>
</organism>
<evidence type="ECO:0000313" key="2">
    <source>
        <dbReference type="Proteomes" id="UP001589605"/>
    </source>
</evidence>
<dbReference type="RefSeq" id="WP_382381369.1">
    <property type="nucleotide sequence ID" value="NZ_JBHMEZ010000003.1"/>
</dbReference>